<comment type="caution">
    <text evidence="6">The sequence shown here is derived from an EMBL/GenBank/DDBJ whole genome shotgun (WGS) entry which is preliminary data.</text>
</comment>
<comment type="subcellular location">
    <subcellularLocation>
        <location evidence="1 2 3">Nucleus</location>
    </subcellularLocation>
</comment>
<dbReference type="Proteomes" id="UP000663842">
    <property type="component" value="Unassembled WGS sequence"/>
</dbReference>
<evidence type="ECO:0000256" key="2">
    <source>
        <dbReference type="PROSITE-ProRule" id="PRU00108"/>
    </source>
</evidence>
<evidence type="ECO:0000313" key="6">
    <source>
        <dbReference type="EMBL" id="CAF4089436.1"/>
    </source>
</evidence>
<evidence type="ECO:0000313" key="7">
    <source>
        <dbReference type="Proteomes" id="UP000663842"/>
    </source>
</evidence>
<dbReference type="GO" id="GO:0000977">
    <property type="term" value="F:RNA polymerase II transcription regulatory region sequence-specific DNA binding"/>
    <property type="evidence" value="ECO:0007669"/>
    <property type="project" value="TreeGrafter"/>
</dbReference>
<dbReference type="InterPro" id="IPR001356">
    <property type="entry name" value="HD"/>
</dbReference>
<dbReference type="Gene3D" id="1.10.10.60">
    <property type="entry name" value="Homeodomain-like"/>
    <property type="match status" value="1"/>
</dbReference>
<dbReference type="GO" id="GO:0000981">
    <property type="term" value="F:DNA-binding transcription factor activity, RNA polymerase II-specific"/>
    <property type="evidence" value="ECO:0007669"/>
    <property type="project" value="TreeGrafter"/>
</dbReference>
<dbReference type="SMART" id="SM00389">
    <property type="entry name" value="HOX"/>
    <property type="match status" value="1"/>
</dbReference>
<keyword evidence="2 3" id="KW-0371">Homeobox</keyword>
<dbReference type="InterPro" id="IPR050649">
    <property type="entry name" value="Paired_Homeobox_TFs"/>
</dbReference>
<dbReference type="CDD" id="cd00086">
    <property type="entry name" value="homeodomain"/>
    <property type="match status" value="1"/>
</dbReference>
<feature type="DNA-binding region" description="Homeobox" evidence="2">
    <location>
        <begin position="61"/>
        <end position="120"/>
    </location>
</feature>
<organism evidence="6 7">
    <name type="scientific">Rotaria magnacalcarata</name>
    <dbReference type="NCBI Taxonomy" id="392030"/>
    <lineage>
        <taxon>Eukaryota</taxon>
        <taxon>Metazoa</taxon>
        <taxon>Spiralia</taxon>
        <taxon>Gnathifera</taxon>
        <taxon>Rotifera</taxon>
        <taxon>Eurotatoria</taxon>
        <taxon>Bdelloidea</taxon>
        <taxon>Philodinida</taxon>
        <taxon>Philodinidae</taxon>
        <taxon>Rotaria</taxon>
    </lineage>
</organism>
<gene>
    <name evidence="5" type="ORF">OVN521_LOCUS17378</name>
    <name evidence="6" type="ORF">UXM345_LOCUS21574</name>
</gene>
<evidence type="ECO:0000313" key="8">
    <source>
        <dbReference type="Proteomes" id="UP000663866"/>
    </source>
</evidence>
<reference evidence="6" key="1">
    <citation type="submission" date="2021-02" db="EMBL/GenBank/DDBJ databases">
        <authorList>
            <person name="Nowell W R."/>
        </authorList>
    </citation>
    <scope>NUCLEOTIDE SEQUENCE</scope>
</reference>
<proteinExistence type="predicted"/>
<evidence type="ECO:0000259" key="4">
    <source>
        <dbReference type="PROSITE" id="PS50071"/>
    </source>
</evidence>
<evidence type="ECO:0000256" key="1">
    <source>
        <dbReference type="ARBA" id="ARBA00004123"/>
    </source>
</evidence>
<accession>A0A819U5W4</accession>
<dbReference type="AlphaFoldDB" id="A0A819U5W4"/>
<dbReference type="PANTHER" id="PTHR24329">
    <property type="entry name" value="HOMEOBOX PROTEIN ARISTALESS"/>
    <property type="match status" value="1"/>
</dbReference>
<sequence length="187" mass="21824">MSNEKHQQHSPYDYSVKRLLSQDTHSTSTGQSNLNALSTFKQSLFLERSSILLNPPPKNRARRARTYFDDRSIQVLENAFLQEQYPDIHRREQLSNEIGTSEARVQVWFQNKRSRCRKRLLTKNLGNESAIENDETNAKLNHDNSFDDLQSRTPMKNIPTANMLPFTPTPVQSLLATHFPFFLQHFY</sequence>
<dbReference type="InterPro" id="IPR009057">
    <property type="entry name" value="Homeodomain-like_sf"/>
</dbReference>
<dbReference type="PROSITE" id="PS50071">
    <property type="entry name" value="HOMEOBOX_2"/>
    <property type="match status" value="1"/>
</dbReference>
<dbReference type="Pfam" id="PF00046">
    <property type="entry name" value="Homeodomain"/>
    <property type="match status" value="1"/>
</dbReference>
<keyword evidence="2 3" id="KW-0238">DNA-binding</keyword>
<keyword evidence="8" id="KW-1185">Reference proteome</keyword>
<evidence type="ECO:0000313" key="5">
    <source>
        <dbReference type="EMBL" id="CAF4040823.1"/>
    </source>
</evidence>
<dbReference type="SUPFAM" id="SSF46689">
    <property type="entry name" value="Homeodomain-like"/>
    <property type="match status" value="1"/>
</dbReference>
<dbReference type="GO" id="GO:0005634">
    <property type="term" value="C:nucleus"/>
    <property type="evidence" value="ECO:0007669"/>
    <property type="project" value="UniProtKB-SubCell"/>
</dbReference>
<dbReference type="Proteomes" id="UP000663866">
    <property type="component" value="Unassembled WGS sequence"/>
</dbReference>
<name>A0A819U5W4_9BILA</name>
<protein>
    <recommendedName>
        <fullName evidence="4">Homeobox domain-containing protein</fullName>
    </recommendedName>
</protein>
<dbReference type="EMBL" id="CAJOBF010003400">
    <property type="protein sequence ID" value="CAF4089436.1"/>
    <property type="molecule type" value="Genomic_DNA"/>
</dbReference>
<dbReference type="PANTHER" id="PTHR24329:SF340">
    <property type="entry name" value="ARISTALESS RELATED HOMEOBOX"/>
    <property type="match status" value="1"/>
</dbReference>
<dbReference type="EMBL" id="CAJOBG010003009">
    <property type="protein sequence ID" value="CAF4040823.1"/>
    <property type="molecule type" value="Genomic_DNA"/>
</dbReference>
<feature type="domain" description="Homeobox" evidence="4">
    <location>
        <begin position="59"/>
        <end position="119"/>
    </location>
</feature>
<evidence type="ECO:0000256" key="3">
    <source>
        <dbReference type="RuleBase" id="RU000682"/>
    </source>
</evidence>
<keyword evidence="2 3" id="KW-0539">Nucleus</keyword>